<sequence length="91" mass="10951">MAFFSIKSIENFSFIKSLLKYYHKRYLQKWHKDINLFSVILNFLVKLITLNQEILNLLKGFEKLSNICIKMDYLKSGITRIYKMIIISNLR</sequence>
<proteinExistence type="predicted"/>
<protein>
    <recommendedName>
        <fullName evidence="1">DUF4080 domain-containing protein</fullName>
    </recommendedName>
</protein>
<feature type="domain" description="DUF4080" evidence="1">
    <location>
        <begin position="10"/>
        <end position="85"/>
    </location>
</feature>
<comment type="caution">
    <text evidence="2">The sequence shown here is derived from an EMBL/GenBank/DDBJ whole genome shotgun (WGS) entry which is preliminary data.</text>
</comment>
<evidence type="ECO:0000259" key="1">
    <source>
        <dbReference type="Pfam" id="PF13311"/>
    </source>
</evidence>
<dbReference type="InterPro" id="IPR025288">
    <property type="entry name" value="DUF4080"/>
</dbReference>
<reference evidence="2 3" key="1">
    <citation type="submission" date="2015-09" db="EMBL/GenBank/DDBJ databases">
        <title>Aphanizomenon flos-aquae WA102.</title>
        <authorList>
            <person name="Driscoll C."/>
        </authorList>
    </citation>
    <scope>NUCLEOTIDE SEQUENCE [LARGE SCALE GENOMIC DNA]</scope>
    <source>
        <strain evidence="2">WA102</strain>
    </source>
</reference>
<accession>A0A1B7WTV4</accession>
<name>A0A1B7WTV4_APHFL</name>
<dbReference type="EMBL" id="LJOW01000172">
    <property type="protein sequence ID" value="OBQ40571.1"/>
    <property type="molecule type" value="Genomic_DNA"/>
</dbReference>
<dbReference type="Proteomes" id="UP000092093">
    <property type="component" value="Unassembled WGS sequence"/>
</dbReference>
<dbReference type="Pfam" id="PF13311">
    <property type="entry name" value="DUF4080"/>
    <property type="match status" value="1"/>
</dbReference>
<evidence type="ECO:0000313" key="2">
    <source>
        <dbReference type="EMBL" id="OBQ40571.1"/>
    </source>
</evidence>
<gene>
    <name evidence="2" type="ORF">AN484_22305</name>
</gene>
<dbReference type="AlphaFoldDB" id="A0A1B7WTV4"/>
<organism evidence="2 3">
    <name type="scientific">Aphanizomenon flos-aquae WA102</name>
    <dbReference type="NCBI Taxonomy" id="1710896"/>
    <lineage>
        <taxon>Bacteria</taxon>
        <taxon>Bacillati</taxon>
        <taxon>Cyanobacteriota</taxon>
        <taxon>Cyanophyceae</taxon>
        <taxon>Nostocales</taxon>
        <taxon>Aphanizomenonaceae</taxon>
        <taxon>Aphanizomenon</taxon>
    </lineage>
</organism>
<evidence type="ECO:0000313" key="3">
    <source>
        <dbReference type="Proteomes" id="UP000092093"/>
    </source>
</evidence>